<dbReference type="PANTHER" id="PTHR48430">
    <property type="entry name" value="PARTNER OF XRN-2 PROTEIN 1"/>
    <property type="match status" value="1"/>
</dbReference>
<feature type="region of interest" description="Disordered" evidence="1">
    <location>
        <begin position="96"/>
        <end position="125"/>
    </location>
</feature>
<gene>
    <name evidence="5" type="ORF">B7P43_G04394</name>
</gene>
<reference evidence="5 6" key="1">
    <citation type="submission" date="2017-12" db="EMBL/GenBank/DDBJ databases">
        <title>Hemimetabolous genomes reveal molecular basis of termite eusociality.</title>
        <authorList>
            <person name="Harrison M.C."/>
            <person name="Jongepier E."/>
            <person name="Robertson H.M."/>
            <person name="Arning N."/>
            <person name="Bitard-Feildel T."/>
            <person name="Chao H."/>
            <person name="Childers C.P."/>
            <person name="Dinh H."/>
            <person name="Doddapaneni H."/>
            <person name="Dugan S."/>
            <person name="Gowin J."/>
            <person name="Greiner C."/>
            <person name="Han Y."/>
            <person name="Hu H."/>
            <person name="Hughes D.S.T."/>
            <person name="Huylmans A.-K."/>
            <person name="Kemena C."/>
            <person name="Kremer L.P.M."/>
            <person name="Lee S.L."/>
            <person name="Lopez-Ezquerra A."/>
            <person name="Mallet L."/>
            <person name="Monroy-Kuhn J.M."/>
            <person name="Moser A."/>
            <person name="Murali S.C."/>
            <person name="Muzny D.M."/>
            <person name="Otani S."/>
            <person name="Piulachs M.-D."/>
            <person name="Poelchau M."/>
            <person name="Qu J."/>
            <person name="Schaub F."/>
            <person name="Wada-Katsumata A."/>
            <person name="Worley K.C."/>
            <person name="Xie Q."/>
            <person name="Ylla G."/>
            <person name="Poulsen M."/>
            <person name="Gibbs R.A."/>
            <person name="Schal C."/>
            <person name="Richards S."/>
            <person name="Belles X."/>
            <person name="Korb J."/>
            <person name="Bornberg-Bauer E."/>
        </authorList>
    </citation>
    <scope>NUCLEOTIDE SEQUENCE [LARGE SCALE GENOMIC DNA]</scope>
    <source>
        <tissue evidence="5">Whole body</tissue>
    </source>
</reference>
<feature type="domain" description="R3H" evidence="3">
    <location>
        <begin position="384"/>
        <end position="448"/>
    </location>
</feature>
<feature type="domain" description="G-patch" evidence="2">
    <location>
        <begin position="331"/>
        <end position="376"/>
    </location>
</feature>
<feature type="domain" description="XRN2-binding (XTBD)" evidence="4">
    <location>
        <begin position="9"/>
        <end position="93"/>
    </location>
</feature>
<evidence type="ECO:0000259" key="3">
    <source>
        <dbReference type="PROSITE" id="PS51061"/>
    </source>
</evidence>
<comment type="caution">
    <text evidence="5">The sequence shown here is derived from an EMBL/GenBank/DDBJ whole genome shotgun (WGS) entry which is preliminary data.</text>
</comment>
<dbReference type="InterPro" id="IPR036867">
    <property type="entry name" value="R3H_dom_sf"/>
</dbReference>
<dbReference type="Pfam" id="PF01424">
    <property type="entry name" value="R3H"/>
    <property type="match status" value="1"/>
</dbReference>
<dbReference type="PROSITE" id="PS51827">
    <property type="entry name" value="XTBD"/>
    <property type="match status" value="1"/>
</dbReference>
<dbReference type="PROSITE" id="PS51061">
    <property type="entry name" value="R3H"/>
    <property type="match status" value="1"/>
</dbReference>
<evidence type="ECO:0000256" key="1">
    <source>
        <dbReference type="SAM" id="MobiDB-lite"/>
    </source>
</evidence>
<keyword evidence="6" id="KW-1185">Reference proteome</keyword>
<dbReference type="FunCoup" id="A0A2J7PZY6">
    <property type="interactions" value="463"/>
</dbReference>
<dbReference type="InParanoid" id="A0A2J7PZY6"/>
<evidence type="ECO:0000259" key="4">
    <source>
        <dbReference type="PROSITE" id="PS51827"/>
    </source>
</evidence>
<dbReference type="SMART" id="SM00393">
    <property type="entry name" value="R3H"/>
    <property type="match status" value="1"/>
</dbReference>
<protein>
    <recommendedName>
        <fullName evidence="7">NF-kappa-B-repressing factor</fullName>
    </recommendedName>
</protein>
<dbReference type="Pfam" id="PF11952">
    <property type="entry name" value="XTBD"/>
    <property type="match status" value="1"/>
</dbReference>
<dbReference type="PANTHER" id="PTHR48430:SF1">
    <property type="entry name" value="PARTNER OF XRN-2 PROTEIN 1"/>
    <property type="match status" value="1"/>
</dbReference>
<dbReference type="OrthoDB" id="2359216at2759"/>
<evidence type="ECO:0008006" key="7">
    <source>
        <dbReference type="Google" id="ProtNLM"/>
    </source>
</evidence>
<evidence type="ECO:0000313" key="5">
    <source>
        <dbReference type="EMBL" id="PNF21896.1"/>
    </source>
</evidence>
<dbReference type="GO" id="GO:0003676">
    <property type="term" value="F:nucleic acid binding"/>
    <property type="evidence" value="ECO:0007669"/>
    <property type="project" value="UniProtKB-UniRule"/>
</dbReference>
<dbReference type="SUPFAM" id="SSF82708">
    <property type="entry name" value="R3H domain"/>
    <property type="match status" value="1"/>
</dbReference>
<dbReference type="InterPro" id="IPR021859">
    <property type="entry name" value="XTBD"/>
</dbReference>
<feature type="non-terminal residue" evidence="5">
    <location>
        <position position="481"/>
    </location>
</feature>
<dbReference type="InterPro" id="IPR001374">
    <property type="entry name" value="R3H_dom"/>
</dbReference>
<proteinExistence type="predicted"/>
<dbReference type="EMBL" id="NEVH01020330">
    <property type="protein sequence ID" value="PNF21896.1"/>
    <property type="molecule type" value="Genomic_DNA"/>
</dbReference>
<dbReference type="InterPro" id="IPR000467">
    <property type="entry name" value="G_patch_dom"/>
</dbReference>
<name>A0A2J7PZY6_9NEOP</name>
<evidence type="ECO:0000259" key="2">
    <source>
        <dbReference type="PROSITE" id="PS50174"/>
    </source>
</evidence>
<dbReference type="Gene3D" id="3.30.1370.50">
    <property type="entry name" value="R3H-like domain"/>
    <property type="match status" value="1"/>
</dbReference>
<dbReference type="Pfam" id="PF01585">
    <property type="entry name" value="G-patch"/>
    <property type="match status" value="1"/>
</dbReference>
<dbReference type="AlphaFoldDB" id="A0A2J7PZY6"/>
<accession>A0A2J7PZY6</accession>
<dbReference type="SMART" id="SM00443">
    <property type="entry name" value="G_patch"/>
    <property type="match status" value="1"/>
</dbReference>
<sequence>MSLNVNWDVDEYKTEHECDEHWQLRRSFMLAHKDKFPEDRLVCLAQVFTNTEFLGCRYPAETMRLVASLAQGVADEYREKQKGRLQRTFVQASDAAGAKAKGLKRPLQEEGPSEATVSSQQEKKLPRFDPRSVITVDARLQNRFTSKSQGDSSTVAKVTYGPSVCATSRAQNSANGSLRVDSSRYGGVKTYHIDQAAAGRPPQSTGPEVGGPYGKLVIIEPANQAVGAMHTLQKSTAMCQVPMRVVYGQHVSSEVSCDLYVNGALLVSSHEKNRKVAGRVAAEEGLRKLKETCYTIKMKLKFLSDTTIDKSLGVTCNSDTEYADVSVPVSDNNVGSRLLRLMGWTGGGLGKDAQGIEEPVKIQEHINRAGLGLSQPKSNSSEDRQFRAKVQRLIQDYANGNSQYDLVFSSDFTIEERKMMHGIATRLKLKTRSYGKNMNRHLVVSKKRDMWQALEQLLRSGGSTERYDLVKPTGPAPQQEA</sequence>
<dbReference type="Proteomes" id="UP000235965">
    <property type="component" value="Unassembled WGS sequence"/>
</dbReference>
<dbReference type="STRING" id="105785.A0A2J7PZY6"/>
<dbReference type="PROSITE" id="PS50174">
    <property type="entry name" value="G_PATCH"/>
    <property type="match status" value="1"/>
</dbReference>
<organism evidence="5 6">
    <name type="scientific">Cryptotermes secundus</name>
    <dbReference type="NCBI Taxonomy" id="105785"/>
    <lineage>
        <taxon>Eukaryota</taxon>
        <taxon>Metazoa</taxon>
        <taxon>Ecdysozoa</taxon>
        <taxon>Arthropoda</taxon>
        <taxon>Hexapoda</taxon>
        <taxon>Insecta</taxon>
        <taxon>Pterygota</taxon>
        <taxon>Neoptera</taxon>
        <taxon>Polyneoptera</taxon>
        <taxon>Dictyoptera</taxon>
        <taxon>Blattodea</taxon>
        <taxon>Blattoidea</taxon>
        <taxon>Termitoidae</taxon>
        <taxon>Kalotermitidae</taxon>
        <taxon>Cryptotermitinae</taxon>
        <taxon>Cryptotermes</taxon>
    </lineage>
</organism>
<evidence type="ECO:0000313" key="6">
    <source>
        <dbReference type="Proteomes" id="UP000235965"/>
    </source>
</evidence>